<evidence type="ECO:0000256" key="1">
    <source>
        <dbReference type="SAM" id="MobiDB-lite"/>
    </source>
</evidence>
<dbReference type="Proteomes" id="UP001596405">
    <property type="component" value="Unassembled WGS sequence"/>
</dbReference>
<proteinExistence type="predicted"/>
<reference evidence="4" key="1">
    <citation type="journal article" date="2019" name="Int. J. Syst. Evol. Microbiol.">
        <title>The Global Catalogue of Microorganisms (GCM) 10K type strain sequencing project: providing services to taxonomists for standard genome sequencing and annotation.</title>
        <authorList>
            <consortium name="The Broad Institute Genomics Platform"/>
            <consortium name="The Broad Institute Genome Sequencing Center for Infectious Disease"/>
            <person name="Wu L."/>
            <person name="Ma J."/>
        </authorList>
    </citation>
    <scope>NUCLEOTIDE SEQUENCE [LARGE SCALE GENOMIC DNA]</scope>
    <source>
        <strain evidence="4">CGMCC 4.7393</strain>
    </source>
</reference>
<keyword evidence="2" id="KW-0472">Membrane</keyword>
<evidence type="ECO:0000313" key="4">
    <source>
        <dbReference type="Proteomes" id="UP001596405"/>
    </source>
</evidence>
<comment type="caution">
    <text evidence="3">The sequence shown here is derived from an EMBL/GenBank/DDBJ whole genome shotgun (WGS) entry which is preliminary data.</text>
</comment>
<evidence type="ECO:0000256" key="2">
    <source>
        <dbReference type="SAM" id="Phobius"/>
    </source>
</evidence>
<organism evidence="3 4">
    <name type="scientific">Rufibacter roseus</name>
    <dbReference type="NCBI Taxonomy" id="1567108"/>
    <lineage>
        <taxon>Bacteria</taxon>
        <taxon>Pseudomonadati</taxon>
        <taxon>Bacteroidota</taxon>
        <taxon>Cytophagia</taxon>
        <taxon>Cytophagales</taxon>
        <taxon>Hymenobacteraceae</taxon>
        <taxon>Rufibacter</taxon>
    </lineage>
</organism>
<keyword evidence="2" id="KW-1133">Transmembrane helix</keyword>
<evidence type="ECO:0000313" key="3">
    <source>
        <dbReference type="EMBL" id="MFC6998377.1"/>
    </source>
</evidence>
<sequence length="88" mass="9974">MKFRFKFPELVVLLLIFSTVGFTAGYLFTIGFSIIEYELITEKMILFASFGILIPLLFGLLIISKGAYSVSSSDASKKTTRRRRMHNA</sequence>
<name>A0ABW2DKH1_9BACT</name>
<feature type="compositionally biased region" description="Basic residues" evidence="1">
    <location>
        <begin position="78"/>
        <end position="88"/>
    </location>
</feature>
<dbReference type="EMBL" id="JBHSYQ010000005">
    <property type="protein sequence ID" value="MFC6998377.1"/>
    <property type="molecule type" value="Genomic_DNA"/>
</dbReference>
<protein>
    <submittedName>
        <fullName evidence="3">Uncharacterized protein</fullName>
    </submittedName>
</protein>
<accession>A0ABW2DKH1</accession>
<feature type="transmembrane region" description="Helical" evidence="2">
    <location>
        <begin position="44"/>
        <end position="63"/>
    </location>
</feature>
<dbReference type="RefSeq" id="WP_066617716.1">
    <property type="nucleotide sequence ID" value="NZ_JBHSYQ010000005.1"/>
</dbReference>
<keyword evidence="4" id="KW-1185">Reference proteome</keyword>
<feature type="region of interest" description="Disordered" evidence="1">
    <location>
        <begin position="69"/>
        <end position="88"/>
    </location>
</feature>
<keyword evidence="2" id="KW-0812">Transmembrane</keyword>
<feature type="transmembrane region" description="Helical" evidence="2">
    <location>
        <begin position="12"/>
        <end position="32"/>
    </location>
</feature>
<gene>
    <name evidence="3" type="ORF">ACFQHR_12130</name>
</gene>